<sequence length="92" mass="11100">MFRLWAKVFKDNRMLRDTVICNDDSTLNRTRKIYAAIDEICNEFDLSKPIWLDSTIADFKKHDKTRFSQDNFIDHVDFDFLEIQVIEEDTDY</sequence>
<evidence type="ECO:0000313" key="2">
    <source>
        <dbReference type="Proteomes" id="UP000595897"/>
    </source>
</evidence>
<reference evidence="1 2" key="1">
    <citation type="submission" date="2020-11" db="EMBL/GenBank/DDBJ databases">
        <title>Draft genome sequencing of a Lachnospiraceae strain isolated from anoxic soil subjected to BSD treatment.</title>
        <authorList>
            <person name="Uek A."/>
            <person name="Tonouchi A."/>
        </authorList>
    </citation>
    <scope>NUCLEOTIDE SEQUENCE [LARGE SCALE GENOMIC DNA]</scope>
    <source>
        <strain evidence="1 2">TB5</strain>
    </source>
</reference>
<protein>
    <submittedName>
        <fullName evidence="1">Uncharacterized protein</fullName>
    </submittedName>
</protein>
<name>A0A7R7EQJ2_9FIRM</name>
<dbReference type="EMBL" id="AP024169">
    <property type="protein sequence ID" value="BCN32915.1"/>
    <property type="molecule type" value="Genomic_DNA"/>
</dbReference>
<dbReference type="AlphaFoldDB" id="A0A7R7EQJ2"/>
<organism evidence="1 2">
    <name type="scientific">Anaeromicropila herbilytica</name>
    <dbReference type="NCBI Taxonomy" id="2785025"/>
    <lineage>
        <taxon>Bacteria</taxon>
        <taxon>Bacillati</taxon>
        <taxon>Bacillota</taxon>
        <taxon>Clostridia</taxon>
        <taxon>Lachnospirales</taxon>
        <taxon>Lachnospiraceae</taxon>
        <taxon>Anaeromicropila</taxon>
    </lineage>
</organism>
<gene>
    <name evidence="1" type="ORF">bsdtb5_42100</name>
</gene>
<accession>A0A7R7EQJ2</accession>
<dbReference type="KEGG" id="ahb:bsdtb5_42100"/>
<proteinExistence type="predicted"/>
<dbReference type="Proteomes" id="UP000595897">
    <property type="component" value="Chromosome"/>
</dbReference>
<dbReference type="RefSeq" id="WP_271713916.1">
    <property type="nucleotide sequence ID" value="NZ_AP024169.1"/>
</dbReference>
<evidence type="ECO:0000313" key="1">
    <source>
        <dbReference type="EMBL" id="BCN32915.1"/>
    </source>
</evidence>
<keyword evidence="2" id="KW-1185">Reference proteome</keyword>